<dbReference type="NCBIfam" id="TIGR00278">
    <property type="entry name" value="membrane protein insertion efficiency factor YidD"/>
    <property type="match status" value="1"/>
</dbReference>
<gene>
    <name evidence="2" type="primary">yidD</name>
    <name evidence="2" type="ORF">IFO71_02325</name>
</gene>
<comment type="similarity">
    <text evidence="1">Belongs to the UPF0161 family.</text>
</comment>
<dbReference type="Proteomes" id="UP000613768">
    <property type="component" value="Unassembled WGS sequence"/>
</dbReference>
<evidence type="ECO:0000256" key="1">
    <source>
        <dbReference type="HAMAP-Rule" id="MF_00386"/>
    </source>
</evidence>
<comment type="subcellular location">
    <subcellularLocation>
        <location evidence="1">Cell membrane</location>
        <topology evidence="1">Peripheral membrane protein</topology>
        <orientation evidence="1">Cytoplasmic side</orientation>
    </subcellularLocation>
</comment>
<reference evidence="2 3" key="1">
    <citation type="submission" date="2020-09" db="EMBL/GenBank/DDBJ databases">
        <title>Pseudoxanthomonas sp. CAU 1598 isolated from sand of Yaerae Beach.</title>
        <authorList>
            <person name="Kim W."/>
        </authorList>
    </citation>
    <scope>NUCLEOTIDE SEQUENCE [LARGE SCALE GENOMIC DNA]</scope>
    <source>
        <strain evidence="2 3">CAU 1598</strain>
    </source>
</reference>
<comment type="caution">
    <text evidence="2">The sequence shown here is derived from an EMBL/GenBank/DDBJ whole genome shotgun (WGS) entry which is preliminary data.</text>
</comment>
<dbReference type="Pfam" id="PF01809">
    <property type="entry name" value="YidD"/>
    <property type="match status" value="1"/>
</dbReference>
<dbReference type="InterPro" id="IPR002696">
    <property type="entry name" value="Membr_insert_effic_factor_YidD"/>
</dbReference>
<dbReference type="SMART" id="SM01234">
    <property type="entry name" value="Haemolytic"/>
    <property type="match status" value="1"/>
</dbReference>
<dbReference type="HAMAP" id="MF_00386">
    <property type="entry name" value="UPF0161_YidD"/>
    <property type="match status" value="1"/>
</dbReference>
<dbReference type="AlphaFoldDB" id="A0AAW3ZEM3"/>
<evidence type="ECO:0000313" key="2">
    <source>
        <dbReference type="EMBL" id="MBD8524566.1"/>
    </source>
</evidence>
<evidence type="ECO:0000313" key="3">
    <source>
        <dbReference type="Proteomes" id="UP000613768"/>
    </source>
</evidence>
<organism evidence="2 3">
    <name type="scientific">Pseudomarimonas arenosa</name>
    <dbReference type="NCBI Taxonomy" id="2774145"/>
    <lineage>
        <taxon>Bacteria</taxon>
        <taxon>Pseudomonadati</taxon>
        <taxon>Pseudomonadota</taxon>
        <taxon>Gammaproteobacteria</taxon>
        <taxon>Lysobacterales</taxon>
        <taxon>Lysobacteraceae</taxon>
        <taxon>Pseudomarimonas</taxon>
    </lineage>
</organism>
<protein>
    <recommendedName>
        <fullName evidence="1">Putative membrane protein insertion efficiency factor</fullName>
    </recommendedName>
</protein>
<keyword evidence="1" id="KW-0472">Membrane</keyword>
<keyword evidence="1" id="KW-1003">Cell membrane</keyword>
<dbReference type="PANTHER" id="PTHR33383:SF1">
    <property type="entry name" value="MEMBRANE PROTEIN INSERTION EFFICIENCY FACTOR-RELATED"/>
    <property type="match status" value="1"/>
</dbReference>
<keyword evidence="3" id="KW-1185">Reference proteome</keyword>
<dbReference type="GO" id="GO:0005886">
    <property type="term" value="C:plasma membrane"/>
    <property type="evidence" value="ECO:0007669"/>
    <property type="project" value="UniProtKB-SubCell"/>
</dbReference>
<dbReference type="PANTHER" id="PTHR33383">
    <property type="entry name" value="MEMBRANE PROTEIN INSERTION EFFICIENCY FACTOR-RELATED"/>
    <property type="match status" value="1"/>
</dbReference>
<name>A0AAW3ZEM3_9GAMM</name>
<comment type="function">
    <text evidence="1">Could be involved in insertion of integral membrane proteins into the membrane.</text>
</comment>
<dbReference type="EMBL" id="JACYTR010000003">
    <property type="protein sequence ID" value="MBD8524566.1"/>
    <property type="molecule type" value="Genomic_DNA"/>
</dbReference>
<proteinExistence type="inferred from homology"/>
<sequence length="73" mass="8365">MTSPLLFILRWYKRFISPMLGPRCRFHPSCSEYAAEAISKHGHVRGSWLAAKRLARCHPLSEGGYDPVPERKP</sequence>
<accession>A0AAW3ZEM3</accession>